<evidence type="ECO:0000313" key="10">
    <source>
        <dbReference type="Proteomes" id="UP000571817"/>
    </source>
</evidence>
<comment type="similarity">
    <text evidence="1">Belongs to the glycosyl hydrolase 65 family.</text>
</comment>
<evidence type="ECO:0000259" key="7">
    <source>
        <dbReference type="Pfam" id="PF03633"/>
    </source>
</evidence>
<dbReference type="Pfam" id="PF03636">
    <property type="entry name" value="Glyco_hydro_65N"/>
    <property type="match status" value="1"/>
</dbReference>
<dbReference type="GO" id="GO:0004553">
    <property type="term" value="F:hydrolase activity, hydrolyzing O-glycosyl compounds"/>
    <property type="evidence" value="ECO:0007669"/>
    <property type="project" value="TreeGrafter"/>
</dbReference>
<evidence type="ECO:0000259" key="8">
    <source>
        <dbReference type="Pfam" id="PF03636"/>
    </source>
</evidence>
<dbReference type="InterPro" id="IPR017045">
    <property type="entry name" value="Malt_Pase/Glycosyl_Hdrlase"/>
</dbReference>
<evidence type="ECO:0000256" key="4">
    <source>
        <dbReference type="PIRSR" id="PIRSR036289-51"/>
    </source>
</evidence>
<evidence type="ECO:0000256" key="5">
    <source>
        <dbReference type="SAM" id="MobiDB-lite"/>
    </source>
</evidence>
<gene>
    <name evidence="9" type="ORF">HNR15_000285</name>
</gene>
<dbReference type="GO" id="GO:0047656">
    <property type="term" value="F:alpha,alpha-trehalose phosphorylase activity"/>
    <property type="evidence" value="ECO:0007669"/>
    <property type="project" value="UniProtKB-EC"/>
</dbReference>
<dbReference type="EC" id="2.4.1.64" evidence="9"/>
<dbReference type="GO" id="GO:0030246">
    <property type="term" value="F:carbohydrate binding"/>
    <property type="evidence" value="ECO:0007669"/>
    <property type="project" value="InterPro"/>
</dbReference>
<dbReference type="PANTHER" id="PTHR11051">
    <property type="entry name" value="GLYCOSYL HYDROLASE-RELATED"/>
    <property type="match status" value="1"/>
</dbReference>
<name>A0A853D828_9MICO</name>
<feature type="domain" description="Glycoside hydrolase family 65 N-terminal" evidence="8">
    <location>
        <begin position="19"/>
        <end position="271"/>
    </location>
</feature>
<dbReference type="Gene3D" id="1.50.10.10">
    <property type="match status" value="1"/>
</dbReference>
<dbReference type="Pfam" id="PF03633">
    <property type="entry name" value="Glyco_hydro_65C"/>
    <property type="match status" value="1"/>
</dbReference>
<accession>A0A853D828</accession>
<dbReference type="EMBL" id="JACCFW010000001">
    <property type="protein sequence ID" value="NYJ73322.1"/>
    <property type="molecule type" value="Genomic_DNA"/>
</dbReference>
<keyword evidence="10" id="KW-1185">Reference proteome</keyword>
<comment type="caution">
    <text evidence="9">The sequence shown here is derived from an EMBL/GenBank/DDBJ whole genome shotgun (WGS) entry which is preliminary data.</text>
</comment>
<dbReference type="InterPro" id="IPR008928">
    <property type="entry name" value="6-hairpin_glycosidase_sf"/>
</dbReference>
<dbReference type="AlphaFoldDB" id="A0A853D828"/>
<protein>
    <submittedName>
        <fullName evidence="9">Alpha,alpha-trehalose phosphorylase</fullName>
        <ecNumber evidence="9">2.4.1.64</ecNumber>
    </submittedName>
</protein>
<feature type="binding site" evidence="4">
    <location>
        <begin position="362"/>
        <end position="363"/>
    </location>
    <ligand>
        <name>substrate</name>
    </ligand>
</feature>
<dbReference type="InterPro" id="IPR037018">
    <property type="entry name" value="GH65_N"/>
</dbReference>
<dbReference type="Proteomes" id="UP000571817">
    <property type="component" value="Unassembled WGS sequence"/>
</dbReference>
<dbReference type="Pfam" id="PF03632">
    <property type="entry name" value="Glyco_hydro_65m"/>
    <property type="match status" value="1"/>
</dbReference>
<dbReference type="RefSeq" id="WP_179478508.1">
    <property type="nucleotide sequence ID" value="NZ_JACCFW010000001.1"/>
</dbReference>
<dbReference type="GO" id="GO:0005975">
    <property type="term" value="P:carbohydrate metabolic process"/>
    <property type="evidence" value="ECO:0007669"/>
    <property type="project" value="InterPro"/>
</dbReference>
<evidence type="ECO:0000256" key="2">
    <source>
        <dbReference type="ARBA" id="ARBA00023295"/>
    </source>
</evidence>
<proteinExistence type="inferred from homology"/>
<keyword evidence="2" id="KW-0326">Glycosidase</keyword>
<feature type="domain" description="Glycoside hydrolase family 65 central catalytic" evidence="6">
    <location>
        <begin position="328"/>
        <end position="681"/>
    </location>
</feature>
<keyword evidence="9" id="KW-0808">Transferase</keyword>
<dbReference type="InterPro" id="IPR005195">
    <property type="entry name" value="Glyco_hydro_65_M"/>
</dbReference>
<organism evidence="9 10">
    <name type="scientific">Allobranchiibius huperziae</name>
    <dbReference type="NCBI Taxonomy" id="1874116"/>
    <lineage>
        <taxon>Bacteria</taxon>
        <taxon>Bacillati</taxon>
        <taxon>Actinomycetota</taxon>
        <taxon>Actinomycetes</taxon>
        <taxon>Micrococcales</taxon>
        <taxon>Dermacoccaceae</taxon>
        <taxon>Allobranchiibius</taxon>
    </lineage>
</organism>
<dbReference type="PANTHER" id="PTHR11051:SF13">
    <property type="entry name" value="GLYCOSYL TRANSFERASE"/>
    <property type="match status" value="1"/>
</dbReference>
<keyword evidence="2" id="KW-0378">Hydrolase</keyword>
<feature type="domain" description="Glycoside hydrolase family 65 C-terminal" evidence="7">
    <location>
        <begin position="691"/>
        <end position="754"/>
    </location>
</feature>
<evidence type="ECO:0000313" key="9">
    <source>
        <dbReference type="EMBL" id="NYJ73322.1"/>
    </source>
</evidence>
<reference evidence="9 10" key="1">
    <citation type="submission" date="2020-07" db="EMBL/GenBank/DDBJ databases">
        <title>Sequencing the genomes of 1000 actinobacteria strains.</title>
        <authorList>
            <person name="Klenk H.-P."/>
        </authorList>
    </citation>
    <scope>NUCLEOTIDE SEQUENCE [LARGE SCALE GENOMIC DNA]</scope>
    <source>
        <strain evidence="9 10">DSM 29531</strain>
    </source>
</reference>
<dbReference type="Gene3D" id="2.70.98.40">
    <property type="entry name" value="Glycoside hydrolase, family 65, N-terminal domain"/>
    <property type="match status" value="1"/>
</dbReference>
<sequence length="786" mass="87570">MSTDYEGFVVEPWRIREIGIAPDNFAQAESIFALANGHIGVRGNLDEGDPAGLPGTYLNSFFETRPLPYAEAGYGYPESGQTVVNVTNGKLIRLLVDDEPFDMRYGTIRHHERTLDLRTGVLTRDVLWESPARRIIRVRSKRLVSFTQRSILAIWYQVEAVDKPLRVVIQSEMVANEELPVTSADPRVAAALERPLVSEQHLAGVTRAQLIHSTRRSGLRMAAACDHELHGDHDYEPNTFIQPDWSRMTLGAHLDPGETLGLTKFVAYGWSSQRTLPALRDQVDGALSAVVNTGWDQLVAEQEGYVQEFWDGADVQVDGDETVQQAVRFGLWHVLQAGARAEGRAILAKGLTGPGYDGHAFWDTEQFVLPVLTATAPLAARDALTWRQSIIDLASERATTLKLHGAAFPWRTIRGQECSAYWPAGTAAFHINADISVAAARYVFWTQDEEFDRDVALQLLVETARLWTDLGYHGDDGKFHIDGVTGPDEYSAVVADNTYTNLMAALNFRYAADTAERWPQEALALGVMKREIATWRAADEAMAMPYDVERGVHQQDRGSTEREVWDFKGTANNKDYPLLLNYPYFDIYRKQVVKQADLMLAMHWCGDNFTLEDKAKAFAYYEAITVRDSSLSACTQAVIAAEVGHRELAHDYLTEAALMDLRDLEHNTGDGVHVASLAGAWLALVCGFGGMRDHGGKLSFAPALPKRLSRLAFAIRWRGCKVRVTVHPDHAVYELEDGVHGYTELSHYGEMFTLTTDEPVTRDITPVQPMTPRPTQPAGREPITSE</sequence>
<dbReference type="PIRSF" id="PIRSF036289">
    <property type="entry name" value="Glycosyl_hydrolase_malt_phosph"/>
    <property type="match status" value="1"/>
</dbReference>
<dbReference type="SUPFAM" id="SSF74650">
    <property type="entry name" value="Galactose mutarotase-like"/>
    <property type="match status" value="1"/>
</dbReference>
<dbReference type="InterPro" id="IPR005196">
    <property type="entry name" value="Glyco_hydro_65_N"/>
</dbReference>
<evidence type="ECO:0000259" key="6">
    <source>
        <dbReference type="Pfam" id="PF03632"/>
    </source>
</evidence>
<dbReference type="SUPFAM" id="SSF48208">
    <property type="entry name" value="Six-hairpin glycosidases"/>
    <property type="match status" value="1"/>
</dbReference>
<dbReference type="InterPro" id="IPR005194">
    <property type="entry name" value="Glyco_hydro_65_C"/>
</dbReference>
<feature type="binding site" evidence="4">
    <location>
        <begin position="594"/>
        <end position="595"/>
    </location>
    <ligand>
        <name>substrate</name>
    </ligand>
</feature>
<keyword evidence="9" id="KW-0328">Glycosyltransferase</keyword>
<dbReference type="InterPro" id="IPR012341">
    <property type="entry name" value="6hp_glycosidase-like_sf"/>
</dbReference>
<feature type="active site" description="Proton donor" evidence="3">
    <location>
        <position position="489"/>
    </location>
</feature>
<feature type="region of interest" description="Disordered" evidence="5">
    <location>
        <begin position="763"/>
        <end position="786"/>
    </location>
</feature>
<evidence type="ECO:0000256" key="3">
    <source>
        <dbReference type="PIRSR" id="PIRSR036289-50"/>
    </source>
</evidence>
<dbReference type="Gene3D" id="2.60.420.10">
    <property type="entry name" value="Maltose phosphorylase, domain 3"/>
    <property type="match status" value="1"/>
</dbReference>
<dbReference type="InterPro" id="IPR011013">
    <property type="entry name" value="Gal_mutarotase_sf_dom"/>
</dbReference>
<evidence type="ECO:0000256" key="1">
    <source>
        <dbReference type="ARBA" id="ARBA00006768"/>
    </source>
</evidence>